<name>A0A0D8XL54_DICVI</name>
<dbReference type="AlphaFoldDB" id="A0A0D8XL54"/>
<sequence length="96" mass="10766">MERLSTKLMNSLNDSELLAAIPGNPRCRDVTRLLIDSKNLTIIRSIAKQLCSEKRPIKRRSSSINWHLTVGDDVIPMPGAVYPLTADQIMGVNYRS</sequence>
<protein>
    <submittedName>
        <fullName evidence="1">Uncharacterized protein</fullName>
    </submittedName>
</protein>
<reference evidence="2" key="2">
    <citation type="journal article" date="2016" name="Sci. Rep.">
        <title>Dictyocaulus viviparus genome, variome and transcriptome elucidate lungworm biology and support future intervention.</title>
        <authorList>
            <person name="McNulty S.N."/>
            <person name="Strube C."/>
            <person name="Rosa B.A."/>
            <person name="Martin J.C."/>
            <person name="Tyagi R."/>
            <person name="Choi Y.J."/>
            <person name="Wang Q."/>
            <person name="Hallsworth Pepin K."/>
            <person name="Zhang X."/>
            <person name="Ozersky P."/>
            <person name="Wilson R.K."/>
            <person name="Sternberg P.W."/>
            <person name="Gasser R.B."/>
            <person name="Mitreva M."/>
        </authorList>
    </citation>
    <scope>NUCLEOTIDE SEQUENCE [LARGE SCALE GENOMIC DNA]</scope>
    <source>
        <strain evidence="2">HannoverDv2000</strain>
    </source>
</reference>
<evidence type="ECO:0000313" key="1">
    <source>
        <dbReference type="EMBL" id="KJH43086.1"/>
    </source>
</evidence>
<dbReference type="EMBL" id="KN716594">
    <property type="protein sequence ID" value="KJH43086.1"/>
    <property type="molecule type" value="Genomic_DNA"/>
</dbReference>
<keyword evidence="2" id="KW-1185">Reference proteome</keyword>
<gene>
    <name evidence="1" type="ORF">DICVIV_10907</name>
</gene>
<reference evidence="1 2" key="1">
    <citation type="submission" date="2013-11" db="EMBL/GenBank/DDBJ databases">
        <title>Draft genome of the bovine lungworm Dictyocaulus viviparus.</title>
        <authorList>
            <person name="Mitreva M."/>
        </authorList>
    </citation>
    <scope>NUCLEOTIDE SEQUENCE [LARGE SCALE GENOMIC DNA]</scope>
    <source>
        <strain evidence="1 2">HannoverDv2000</strain>
    </source>
</reference>
<proteinExistence type="predicted"/>
<organism evidence="1 2">
    <name type="scientific">Dictyocaulus viviparus</name>
    <name type="common">Bovine lungworm</name>
    <dbReference type="NCBI Taxonomy" id="29172"/>
    <lineage>
        <taxon>Eukaryota</taxon>
        <taxon>Metazoa</taxon>
        <taxon>Ecdysozoa</taxon>
        <taxon>Nematoda</taxon>
        <taxon>Chromadorea</taxon>
        <taxon>Rhabditida</taxon>
        <taxon>Rhabditina</taxon>
        <taxon>Rhabditomorpha</taxon>
        <taxon>Strongyloidea</taxon>
        <taxon>Metastrongylidae</taxon>
        <taxon>Dictyocaulus</taxon>
    </lineage>
</organism>
<dbReference type="Proteomes" id="UP000053766">
    <property type="component" value="Unassembled WGS sequence"/>
</dbReference>
<evidence type="ECO:0000313" key="2">
    <source>
        <dbReference type="Proteomes" id="UP000053766"/>
    </source>
</evidence>
<accession>A0A0D8XL54</accession>